<gene>
    <name evidence="1" type="ORF">MACH26_28550</name>
</gene>
<accession>A0AA48HST3</accession>
<sequence length="56" mass="6322">MDGVNVIFAGRKKDEFDNDVKANQICPAKPLCRERLNGYRTMDCGGLVKATPFYRV</sequence>
<name>A0AA48HST3_9ALTE</name>
<evidence type="ECO:0000313" key="1">
    <source>
        <dbReference type="EMBL" id="BDX07334.1"/>
    </source>
</evidence>
<dbReference type="EMBL" id="AP027272">
    <property type="protein sequence ID" value="BDX07334.1"/>
    <property type="molecule type" value="Genomic_DNA"/>
</dbReference>
<dbReference type="KEGG" id="pmaw:MACH26_28550"/>
<dbReference type="Proteomes" id="UP001333710">
    <property type="component" value="Chromosome"/>
</dbReference>
<protein>
    <submittedName>
        <fullName evidence="1">Uncharacterized protein</fullName>
    </submittedName>
</protein>
<keyword evidence="2" id="KW-1185">Reference proteome</keyword>
<evidence type="ECO:0000313" key="2">
    <source>
        <dbReference type="Proteomes" id="UP001333710"/>
    </source>
</evidence>
<organism evidence="1 2">
    <name type="scientific">Planctobacterium marinum</name>
    <dbReference type="NCBI Taxonomy" id="1631968"/>
    <lineage>
        <taxon>Bacteria</taxon>
        <taxon>Pseudomonadati</taxon>
        <taxon>Pseudomonadota</taxon>
        <taxon>Gammaproteobacteria</taxon>
        <taxon>Alteromonadales</taxon>
        <taxon>Alteromonadaceae</taxon>
        <taxon>Planctobacterium</taxon>
    </lineage>
</organism>
<dbReference type="AlphaFoldDB" id="A0AA48HST3"/>
<proteinExistence type="predicted"/>
<reference evidence="1" key="1">
    <citation type="submission" date="2023-01" db="EMBL/GenBank/DDBJ databases">
        <title>Complete genome sequence of Planctobacterium marinum strain Dej080120_11.</title>
        <authorList>
            <person name="Ueki S."/>
            <person name="Maruyama F."/>
        </authorList>
    </citation>
    <scope>NUCLEOTIDE SEQUENCE</scope>
    <source>
        <strain evidence="1">Dej080120_11</strain>
    </source>
</reference>